<proteinExistence type="predicted"/>
<protein>
    <submittedName>
        <fullName evidence="3">Dehydrogenase</fullName>
    </submittedName>
</protein>
<keyword evidence="4" id="KW-1185">Reference proteome</keyword>
<dbReference type="PANTHER" id="PTHR43377:SF1">
    <property type="entry name" value="BILIVERDIN REDUCTASE A"/>
    <property type="match status" value="1"/>
</dbReference>
<organism evidence="3 4">
    <name type="scientific">Breznakia pachnodae</name>
    <dbReference type="NCBI Taxonomy" id="265178"/>
    <lineage>
        <taxon>Bacteria</taxon>
        <taxon>Bacillati</taxon>
        <taxon>Bacillota</taxon>
        <taxon>Erysipelotrichia</taxon>
        <taxon>Erysipelotrichales</taxon>
        <taxon>Erysipelotrichaceae</taxon>
        <taxon>Breznakia</taxon>
    </lineage>
</organism>
<evidence type="ECO:0000313" key="4">
    <source>
        <dbReference type="Proteomes" id="UP001230220"/>
    </source>
</evidence>
<dbReference type="InterPro" id="IPR000683">
    <property type="entry name" value="Gfo/Idh/MocA-like_OxRdtase_N"/>
</dbReference>
<evidence type="ECO:0000259" key="1">
    <source>
        <dbReference type="Pfam" id="PF01408"/>
    </source>
</evidence>
<dbReference type="Proteomes" id="UP001230220">
    <property type="component" value="Unassembled WGS sequence"/>
</dbReference>
<evidence type="ECO:0000259" key="2">
    <source>
        <dbReference type="Pfam" id="PF22725"/>
    </source>
</evidence>
<dbReference type="EMBL" id="JAUSUR010000002">
    <property type="protein sequence ID" value="MDQ0360737.1"/>
    <property type="molecule type" value="Genomic_DNA"/>
</dbReference>
<comment type="caution">
    <text evidence="3">The sequence shown here is derived from an EMBL/GenBank/DDBJ whole genome shotgun (WGS) entry which is preliminary data.</text>
</comment>
<reference evidence="3 4" key="1">
    <citation type="submission" date="2023-07" db="EMBL/GenBank/DDBJ databases">
        <title>Genomic Encyclopedia of Type Strains, Phase IV (KMG-IV): sequencing the most valuable type-strain genomes for metagenomic binning, comparative biology and taxonomic classification.</title>
        <authorList>
            <person name="Goeker M."/>
        </authorList>
    </citation>
    <scope>NUCLEOTIDE SEQUENCE [LARGE SCALE GENOMIC DNA]</scope>
    <source>
        <strain evidence="3 4">DSM 16784</strain>
    </source>
</reference>
<dbReference type="InterPro" id="IPR055170">
    <property type="entry name" value="GFO_IDH_MocA-like_dom"/>
</dbReference>
<accession>A0ABU0E1H6</accession>
<dbReference type="SUPFAM" id="SSF51735">
    <property type="entry name" value="NAD(P)-binding Rossmann-fold domains"/>
    <property type="match status" value="1"/>
</dbReference>
<dbReference type="SUPFAM" id="SSF55347">
    <property type="entry name" value="Glyceraldehyde-3-phosphate dehydrogenase-like, C-terminal domain"/>
    <property type="match status" value="1"/>
</dbReference>
<dbReference type="InterPro" id="IPR036291">
    <property type="entry name" value="NAD(P)-bd_dom_sf"/>
</dbReference>
<feature type="domain" description="Gfo/Idh/MocA-like oxidoreductase N-terminal" evidence="1">
    <location>
        <begin position="2"/>
        <end position="119"/>
    </location>
</feature>
<dbReference type="Pfam" id="PF22725">
    <property type="entry name" value="GFO_IDH_MocA_C3"/>
    <property type="match status" value="1"/>
</dbReference>
<dbReference type="RefSeq" id="WP_307406862.1">
    <property type="nucleotide sequence ID" value="NZ_JAUSUR010000002.1"/>
</dbReference>
<name>A0ABU0E1H6_9FIRM</name>
<dbReference type="Gene3D" id="3.30.360.10">
    <property type="entry name" value="Dihydrodipicolinate Reductase, domain 2"/>
    <property type="match status" value="1"/>
</dbReference>
<gene>
    <name evidence="3" type="ORF">J2S15_001482</name>
</gene>
<dbReference type="PANTHER" id="PTHR43377">
    <property type="entry name" value="BILIVERDIN REDUCTASE A"/>
    <property type="match status" value="1"/>
</dbReference>
<evidence type="ECO:0000313" key="3">
    <source>
        <dbReference type="EMBL" id="MDQ0360737.1"/>
    </source>
</evidence>
<feature type="domain" description="GFO/IDH/MocA-like oxidoreductase" evidence="2">
    <location>
        <begin position="128"/>
        <end position="245"/>
    </location>
</feature>
<dbReference type="Gene3D" id="3.40.50.720">
    <property type="entry name" value="NAD(P)-binding Rossmann-like Domain"/>
    <property type="match status" value="1"/>
</dbReference>
<sequence>MVKIAIVGAGGMGNVHYKNYQYIDDCEVVAIVGNGSNDINNANEWKLPLYESIDELVKHEEVDAIDICTPTFLHYDHVMQGLKHKKDVICEKPLTLKKKLAQKMFDYAKEQSCHLYVAHVVQFTRQTQILKEVINSKQYGEVLDGYFERLSAVPKWAVNSWLFDKEKSGLIPFDLHVHDLDVIVSLFGVSKDITFTSCSGNKEYPEQYRFLYKYKDKNIVGEAAWFNANIPFCARWRVYFEKGYLLNDGEHLIMYPEDGDSIYYDVEEKQKVSTGINVPPTGMYLEELKHFVSCIKNKTASEIVRPEQVIEVIDILETISKHS</sequence>
<dbReference type="InterPro" id="IPR051450">
    <property type="entry name" value="Gfo/Idh/MocA_Oxidoreductases"/>
</dbReference>
<dbReference type="Pfam" id="PF01408">
    <property type="entry name" value="GFO_IDH_MocA"/>
    <property type="match status" value="1"/>
</dbReference>